<dbReference type="Proteomes" id="UP000248014">
    <property type="component" value="Unassembled WGS sequence"/>
</dbReference>
<dbReference type="Pfam" id="PF00034">
    <property type="entry name" value="Cytochrom_C"/>
    <property type="match status" value="1"/>
</dbReference>
<dbReference type="SUPFAM" id="SSF46626">
    <property type="entry name" value="Cytochrome c"/>
    <property type="match status" value="1"/>
</dbReference>
<dbReference type="InterPro" id="IPR036909">
    <property type="entry name" value="Cyt_c-like_dom_sf"/>
</dbReference>
<dbReference type="InterPro" id="IPR009056">
    <property type="entry name" value="Cyt_c-like_dom"/>
</dbReference>
<evidence type="ECO:0000256" key="5">
    <source>
        <dbReference type="ARBA" id="ARBA00023004"/>
    </source>
</evidence>
<dbReference type="Gene3D" id="1.10.760.10">
    <property type="entry name" value="Cytochrome c-like domain"/>
    <property type="match status" value="1"/>
</dbReference>
<accession>A0A2V3V648</accession>
<keyword evidence="3 6" id="KW-0479">Metal-binding</keyword>
<evidence type="ECO:0000259" key="8">
    <source>
        <dbReference type="PROSITE" id="PS51007"/>
    </source>
</evidence>
<keyword evidence="5 6" id="KW-0408">Iron</keyword>
<dbReference type="PRINTS" id="PR00604">
    <property type="entry name" value="CYTCHRMECIAB"/>
</dbReference>
<feature type="chain" id="PRO_5015885161" evidence="7">
    <location>
        <begin position="23"/>
        <end position="125"/>
    </location>
</feature>
<keyword evidence="7" id="KW-0732">Signal</keyword>
<dbReference type="GO" id="GO:0009055">
    <property type="term" value="F:electron transfer activity"/>
    <property type="evidence" value="ECO:0007669"/>
    <property type="project" value="InterPro"/>
</dbReference>
<sequence>MNLARFLALVALVLPGAALAHSANQSGERAFQRCYSCHSVQKGEKGLSGPSLDRLSKRPIAGDKAFAYSKAFQAFAARNRRWNPELLDRFLTNPEALIPGNQMGFFGLRKPEERAAIIAYLMADD</sequence>
<proteinExistence type="predicted"/>
<dbReference type="InterPro" id="IPR002327">
    <property type="entry name" value="Cyt_c_1A/1B"/>
</dbReference>
<keyword evidence="10" id="KW-1185">Reference proteome</keyword>
<dbReference type="RefSeq" id="WP_110298419.1">
    <property type="nucleotide sequence ID" value="NZ_QJJM01000005.1"/>
</dbReference>
<dbReference type="GO" id="GO:0020037">
    <property type="term" value="F:heme binding"/>
    <property type="evidence" value="ECO:0007669"/>
    <property type="project" value="InterPro"/>
</dbReference>
<dbReference type="PANTHER" id="PTHR11961">
    <property type="entry name" value="CYTOCHROME C"/>
    <property type="match status" value="1"/>
</dbReference>
<evidence type="ECO:0000256" key="4">
    <source>
        <dbReference type="ARBA" id="ARBA00022982"/>
    </source>
</evidence>
<comment type="caution">
    <text evidence="9">The sequence shown here is derived from an EMBL/GenBank/DDBJ whole genome shotgun (WGS) entry which is preliminary data.</text>
</comment>
<feature type="signal peptide" evidence="7">
    <location>
        <begin position="1"/>
        <end position="22"/>
    </location>
</feature>
<evidence type="ECO:0000256" key="3">
    <source>
        <dbReference type="ARBA" id="ARBA00022723"/>
    </source>
</evidence>
<evidence type="ECO:0000313" key="9">
    <source>
        <dbReference type="EMBL" id="PXW76371.1"/>
    </source>
</evidence>
<gene>
    <name evidence="9" type="ORF">C7451_105144</name>
</gene>
<evidence type="ECO:0000256" key="6">
    <source>
        <dbReference type="PROSITE-ProRule" id="PRU00433"/>
    </source>
</evidence>
<reference evidence="9 10" key="1">
    <citation type="submission" date="2018-05" db="EMBL/GenBank/DDBJ databases">
        <title>Genomic Encyclopedia of Type Strains, Phase IV (KMG-IV): sequencing the most valuable type-strain genomes for metagenomic binning, comparative biology and taxonomic classification.</title>
        <authorList>
            <person name="Goeker M."/>
        </authorList>
    </citation>
    <scope>NUCLEOTIDE SEQUENCE [LARGE SCALE GENOMIC DNA]</scope>
    <source>
        <strain evidence="9 10">DSM 3183</strain>
    </source>
</reference>
<dbReference type="GO" id="GO:0046872">
    <property type="term" value="F:metal ion binding"/>
    <property type="evidence" value="ECO:0007669"/>
    <property type="project" value="UniProtKB-KW"/>
</dbReference>
<evidence type="ECO:0000256" key="7">
    <source>
        <dbReference type="SAM" id="SignalP"/>
    </source>
</evidence>
<feature type="domain" description="Cytochrome c" evidence="8">
    <location>
        <begin position="22"/>
        <end position="125"/>
    </location>
</feature>
<evidence type="ECO:0000256" key="2">
    <source>
        <dbReference type="ARBA" id="ARBA00022617"/>
    </source>
</evidence>
<organism evidence="9 10">
    <name type="scientific">Blastomonas natatoria</name>
    <dbReference type="NCBI Taxonomy" id="34015"/>
    <lineage>
        <taxon>Bacteria</taxon>
        <taxon>Pseudomonadati</taxon>
        <taxon>Pseudomonadota</taxon>
        <taxon>Alphaproteobacteria</taxon>
        <taxon>Sphingomonadales</taxon>
        <taxon>Sphingomonadaceae</taxon>
        <taxon>Blastomonas</taxon>
    </lineage>
</organism>
<evidence type="ECO:0000256" key="1">
    <source>
        <dbReference type="ARBA" id="ARBA00022448"/>
    </source>
</evidence>
<protein>
    <submittedName>
        <fullName evidence="9">Cytochrome c</fullName>
    </submittedName>
</protein>
<dbReference type="AlphaFoldDB" id="A0A2V3V648"/>
<dbReference type="EMBL" id="QJJM01000005">
    <property type="protein sequence ID" value="PXW76371.1"/>
    <property type="molecule type" value="Genomic_DNA"/>
</dbReference>
<evidence type="ECO:0000313" key="10">
    <source>
        <dbReference type="Proteomes" id="UP000248014"/>
    </source>
</evidence>
<name>A0A2V3V648_9SPHN</name>
<keyword evidence="4" id="KW-0249">Electron transport</keyword>
<keyword evidence="2 6" id="KW-0349">Heme</keyword>
<dbReference type="OrthoDB" id="9805828at2"/>
<dbReference type="PROSITE" id="PS51007">
    <property type="entry name" value="CYTC"/>
    <property type="match status" value="1"/>
</dbReference>
<keyword evidence="1" id="KW-0813">Transport</keyword>